<keyword evidence="3" id="KW-1185">Reference proteome</keyword>
<dbReference type="Proteomes" id="UP000587070">
    <property type="component" value="Unassembled WGS sequence"/>
</dbReference>
<dbReference type="EMBL" id="JACIGE010000017">
    <property type="protein sequence ID" value="MBB4249030.1"/>
    <property type="molecule type" value="Genomic_DNA"/>
</dbReference>
<protein>
    <recommendedName>
        <fullName evidence="4">Helix-turn-helix domain-containing protein</fullName>
    </recommendedName>
</protein>
<proteinExistence type="predicted"/>
<dbReference type="AlphaFoldDB" id="A0A840GDV2"/>
<evidence type="ECO:0008006" key="4">
    <source>
        <dbReference type="Google" id="ProtNLM"/>
    </source>
</evidence>
<accession>A0A840GDV2</accession>
<reference evidence="2 3" key="1">
    <citation type="submission" date="2020-08" db="EMBL/GenBank/DDBJ databases">
        <title>Genome sequencing of Purple Non-Sulfur Bacteria from various extreme environments.</title>
        <authorList>
            <person name="Mayer M."/>
        </authorList>
    </citation>
    <scope>NUCLEOTIDE SEQUENCE [LARGE SCALE GENOMIC DNA]</scope>
    <source>
        <strain evidence="2 3">2761</strain>
    </source>
</reference>
<evidence type="ECO:0000256" key="1">
    <source>
        <dbReference type="SAM" id="MobiDB-lite"/>
    </source>
</evidence>
<comment type="caution">
    <text evidence="2">The sequence shown here is derived from an EMBL/GenBank/DDBJ whole genome shotgun (WGS) entry which is preliminary data.</text>
</comment>
<organism evidence="2 3">
    <name type="scientific">Rhodocyclus tenuis</name>
    <name type="common">Rhodospirillum tenue</name>
    <dbReference type="NCBI Taxonomy" id="1066"/>
    <lineage>
        <taxon>Bacteria</taxon>
        <taxon>Pseudomonadati</taxon>
        <taxon>Pseudomonadota</taxon>
        <taxon>Betaproteobacteria</taxon>
        <taxon>Rhodocyclales</taxon>
        <taxon>Rhodocyclaceae</taxon>
        <taxon>Rhodocyclus</taxon>
    </lineage>
</organism>
<gene>
    <name evidence="2" type="ORF">GGD90_003433</name>
</gene>
<sequence>MIDRTEAARRGGKSKASKLQHPFCFIEHRVIDSPAFADLTFSARSLLFHLARQYDGTNNGHMQAAFSYLSRYGFDSDRTITRGIAELVSHGFVFRTRCGGFHAGPSRYALTWLPIKNRSGIFAEGFQQCAWRDWTPTKSEKPPSKMRTRSRKNGGLPDLTAAQKTATPPAKSADIEYLPCTTDEQRRKNRRRAPPTPLLAIRLKTTTDRGHLRLAA</sequence>
<dbReference type="OrthoDB" id="8910510at2"/>
<evidence type="ECO:0000313" key="2">
    <source>
        <dbReference type="EMBL" id="MBB4249030.1"/>
    </source>
</evidence>
<feature type="compositionally biased region" description="Low complexity" evidence="1">
    <location>
        <begin position="160"/>
        <end position="172"/>
    </location>
</feature>
<feature type="region of interest" description="Disordered" evidence="1">
    <location>
        <begin position="133"/>
        <end position="198"/>
    </location>
</feature>
<name>A0A840GDV2_RHOTE</name>
<dbReference type="RefSeq" id="WP_153116255.1">
    <property type="nucleotide sequence ID" value="NZ_JACIGE010000017.1"/>
</dbReference>
<evidence type="ECO:0000313" key="3">
    <source>
        <dbReference type="Proteomes" id="UP000587070"/>
    </source>
</evidence>